<evidence type="ECO:0000256" key="1">
    <source>
        <dbReference type="ARBA" id="ARBA00012513"/>
    </source>
</evidence>
<dbReference type="STRING" id="1841610.A6X21_11485"/>
<evidence type="ECO:0000256" key="4">
    <source>
        <dbReference type="ARBA" id="ARBA00022741"/>
    </source>
</evidence>
<dbReference type="CDD" id="cd14014">
    <property type="entry name" value="STKc_PknB_like"/>
    <property type="match status" value="1"/>
</dbReference>
<evidence type="ECO:0000256" key="2">
    <source>
        <dbReference type="ARBA" id="ARBA00022527"/>
    </source>
</evidence>
<dbReference type="InterPro" id="IPR017441">
    <property type="entry name" value="Protein_kinase_ATP_BS"/>
</dbReference>
<sequence>MAGRMIGPFELGDRLGVGGMGIVYRATYTKTGAPVAIKILSPDLSQAESLQKRFEREVAILKKLQHPHIVRYYGGGKLGTQRFYAMELVTGGSIEGYLKEHGQLPWKEVLDLALQIAQALEHSHAAGVIHRDLKPANLLRAKDGTLKLTDFGIARDTTATALTAAGRTVGTYSYMSPEQIRGKPPVDRRTDLYALGCVMFEMITGETPFRGDNAGEMLIMHLQEDPPRPSSLNPECPQVVEDLILKLLAKDPEDRFFDALAVQVAIEQIQEQLTKPVEPISPEAAKTAEANVPKKKKRKKSAKVPFYERAWFLASILVTILFLATIPFWPMSEDQLFARAEALMKSEEPTDWGDAYDKYLKPLQQKFPQGKHADQVQQYVDQVEMHQAERRARATAKTGRDPNSEAERLFLEADRYEKFGDRISALEKYESMVVLLKDREQDRAFVMLAKKRIQEIEAAGGDPVDRVQMVDQSLARADELVQQGKTIEARTIWNSIMTLYAGNQELEVQVRQARQRLSEKRSSSE</sequence>
<evidence type="ECO:0000256" key="8">
    <source>
        <dbReference type="SAM" id="Phobius"/>
    </source>
</evidence>
<dbReference type="OrthoDB" id="6111975at2"/>
<dbReference type="Proteomes" id="UP000094828">
    <property type="component" value="Unassembled WGS sequence"/>
</dbReference>
<dbReference type="PANTHER" id="PTHR43289:SF6">
    <property type="entry name" value="SERINE_THREONINE-PROTEIN KINASE NEKL-3"/>
    <property type="match status" value="1"/>
</dbReference>
<reference evidence="10 11" key="1">
    <citation type="submission" date="2016-05" db="EMBL/GenBank/DDBJ databases">
        <title>Genomic and physiological characterization of Planctopirus sp. isolated from fresh water lake.</title>
        <authorList>
            <person name="Subhash Y."/>
            <person name="Ramana C."/>
        </authorList>
    </citation>
    <scope>NUCLEOTIDE SEQUENCE [LARGE SCALE GENOMIC DNA]</scope>
    <source>
        <strain evidence="10 11">JC280</strain>
    </source>
</reference>
<dbReference type="PROSITE" id="PS50011">
    <property type="entry name" value="PROTEIN_KINASE_DOM"/>
    <property type="match status" value="1"/>
</dbReference>
<evidence type="ECO:0000313" key="11">
    <source>
        <dbReference type="Proteomes" id="UP000094828"/>
    </source>
</evidence>
<keyword evidence="4 7" id="KW-0547">Nucleotide-binding</keyword>
<keyword evidence="8" id="KW-0472">Membrane</keyword>
<evidence type="ECO:0000256" key="5">
    <source>
        <dbReference type="ARBA" id="ARBA00022777"/>
    </source>
</evidence>
<protein>
    <recommendedName>
        <fullName evidence="1">non-specific serine/threonine protein kinase</fullName>
        <ecNumber evidence="1">2.7.11.1</ecNumber>
    </recommendedName>
</protein>
<dbReference type="PANTHER" id="PTHR43289">
    <property type="entry name" value="MITOGEN-ACTIVATED PROTEIN KINASE KINASE KINASE 20-RELATED"/>
    <property type="match status" value="1"/>
</dbReference>
<dbReference type="Pfam" id="PF00069">
    <property type="entry name" value="Pkinase"/>
    <property type="match status" value="1"/>
</dbReference>
<feature type="transmembrane region" description="Helical" evidence="8">
    <location>
        <begin position="306"/>
        <end position="329"/>
    </location>
</feature>
<comment type="caution">
    <text evidence="10">The sequence shown here is derived from an EMBL/GenBank/DDBJ whole genome shotgun (WGS) entry which is preliminary data.</text>
</comment>
<keyword evidence="5 10" id="KW-0418">Kinase</keyword>
<feature type="domain" description="Protein kinase" evidence="9">
    <location>
        <begin position="9"/>
        <end position="273"/>
    </location>
</feature>
<keyword evidence="6 7" id="KW-0067">ATP-binding</keyword>
<evidence type="ECO:0000256" key="3">
    <source>
        <dbReference type="ARBA" id="ARBA00022679"/>
    </source>
</evidence>
<dbReference type="SUPFAM" id="SSF56112">
    <property type="entry name" value="Protein kinase-like (PK-like)"/>
    <property type="match status" value="1"/>
</dbReference>
<dbReference type="EMBL" id="LYDR01000152">
    <property type="protein sequence ID" value="ODA28360.1"/>
    <property type="molecule type" value="Genomic_DNA"/>
</dbReference>
<dbReference type="EC" id="2.7.11.1" evidence="1"/>
<evidence type="ECO:0000256" key="6">
    <source>
        <dbReference type="ARBA" id="ARBA00022840"/>
    </source>
</evidence>
<name>A0A1C3E550_9PLAN</name>
<keyword evidence="2 10" id="KW-0723">Serine/threonine-protein kinase</keyword>
<dbReference type="InterPro" id="IPR011009">
    <property type="entry name" value="Kinase-like_dom_sf"/>
</dbReference>
<dbReference type="SMART" id="SM00220">
    <property type="entry name" value="S_TKc"/>
    <property type="match status" value="1"/>
</dbReference>
<dbReference type="AlphaFoldDB" id="A0A1C3E550"/>
<dbReference type="Gene3D" id="1.10.510.10">
    <property type="entry name" value="Transferase(Phosphotransferase) domain 1"/>
    <property type="match status" value="1"/>
</dbReference>
<dbReference type="InterPro" id="IPR000719">
    <property type="entry name" value="Prot_kinase_dom"/>
</dbReference>
<keyword evidence="11" id="KW-1185">Reference proteome</keyword>
<proteinExistence type="predicted"/>
<dbReference type="GO" id="GO:0005524">
    <property type="term" value="F:ATP binding"/>
    <property type="evidence" value="ECO:0007669"/>
    <property type="project" value="UniProtKB-UniRule"/>
</dbReference>
<evidence type="ECO:0000256" key="7">
    <source>
        <dbReference type="PROSITE-ProRule" id="PRU10141"/>
    </source>
</evidence>
<keyword evidence="8" id="KW-1133">Transmembrane helix</keyword>
<organism evidence="10 11">
    <name type="scientific">Planctopirus hydrillae</name>
    <dbReference type="NCBI Taxonomy" id="1841610"/>
    <lineage>
        <taxon>Bacteria</taxon>
        <taxon>Pseudomonadati</taxon>
        <taxon>Planctomycetota</taxon>
        <taxon>Planctomycetia</taxon>
        <taxon>Planctomycetales</taxon>
        <taxon>Planctomycetaceae</taxon>
        <taxon>Planctopirus</taxon>
    </lineage>
</organism>
<feature type="binding site" evidence="7">
    <location>
        <position position="38"/>
    </location>
    <ligand>
        <name>ATP</name>
        <dbReference type="ChEBI" id="CHEBI:30616"/>
    </ligand>
</feature>
<dbReference type="GO" id="GO:0004674">
    <property type="term" value="F:protein serine/threonine kinase activity"/>
    <property type="evidence" value="ECO:0007669"/>
    <property type="project" value="UniProtKB-KW"/>
</dbReference>
<dbReference type="FunFam" id="1.10.510.10:FF:000021">
    <property type="entry name" value="Serine/threonine protein kinase"/>
    <property type="match status" value="1"/>
</dbReference>
<dbReference type="RefSeq" id="WP_068851292.1">
    <property type="nucleotide sequence ID" value="NZ_LYDR01000152.1"/>
</dbReference>
<gene>
    <name evidence="10" type="ORF">A6X21_11485</name>
</gene>
<keyword evidence="3" id="KW-0808">Transferase</keyword>
<evidence type="ECO:0000313" key="10">
    <source>
        <dbReference type="EMBL" id="ODA28360.1"/>
    </source>
</evidence>
<evidence type="ECO:0000259" key="9">
    <source>
        <dbReference type="PROSITE" id="PS50011"/>
    </source>
</evidence>
<accession>A0A1C3E550</accession>
<dbReference type="PROSITE" id="PS00107">
    <property type="entry name" value="PROTEIN_KINASE_ATP"/>
    <property type="match status" value="1"/>
</dbReference>
<keyword evidence="8" id="KW-0812">Transmembrane</keyword>